<feature type="compositionally biased region" description="Low complexity" evidence="1">
    <location>
        <begin position="42"/>
        <end position="64"/>
    </location>
</feature>
<feature type="compositionally biased region" description="Low complexity" evidence="1">
    <location>
        <begin position="224"/>
        <end position="242"/>
    </location>
</feature>
<accession>A0A4R0S093</accession>
<dbReference type="EMBL" id="RWJN01000021">
    <property type="protein sequence ID" value="TCD70408.1"/>
    <property type="molecule type" value="Genomic_DNA"/>
</dbReference>
<evidence type="ECO:0000313" key="3">
    <source>
        <dbReference type="Proteomes" id="UP000292702"/>
    </source>
</evidence>
<protein>
    <recommendedName>
        <fullName evidence="4">DUF4050 domain-containing protein</fullName>
    </recommendedName>
</protein>
<proteinExistence type="predicted"/>
<organism evidence="2 3">
    <name type="scientific">Steccherinum ochraceum</name>
    <dbReference type="NCBI Taxonomy" id="92696"/>
    <lineage>
        <taxon>Eukaryota</taxon>
        <taxon>Fungi</taxon>
        <taxon>Dikarya</taxon>
        <taxon>Basidiomycota</taxon>
        <taxon>Agaricomycotina</taxon>
        <taxon>Agaricomycetes</taxon>
        <taxon>Polyporales</taxon>
        <taxon>Steccherinaceae</taxon>
        <taxon>Steccherinum</taxon>
    </lineage>
</organism>
<reference evidence="2 3" key="1">
    <citation type="submission" date="2018-11" db="EMBL/GenBank/DDBJ databases">
        <title>Genome assembly of Steccherinum ochraceum LE-BIN_3174, the white-rot fungus of the Steccherinaceae family (The Residual Polyporoid clade, Polyporales, Basidiomycota).</title>
        <authorList>
            <person name="Fedorova T.V."/>
            <person name="Glazunova O.A."/>
            <person name="Landesman E.O."/>
            <person name="Moiseenko K.V."/>
            <person name="Psurtseva N.V."/>
            <person name="Savinova O.S."/>
            <person name="Shakhova N.V."/>
            <person name="Tyazhelova T.V."/>
            <person name="Vasina D.V."/>
        </authorList>
    </citation>
    <scope>NUCLEOTIDE SEQUENCE [LARGE SCALE GENOMIC DNA]</scope>
    <source>
        <strain evidence="2 3">LE-BIN_3174</strain>
    </source>
</reference>
<feature type="compositionally biased region" description="Low complexity" evidence="1">
    <location>
        <begin position="1"/>
        <end position="18"/>
    </location>
</feature>
<evidence type="ECO:0000313" key="2">
    <source>
        <dbReference type="EMBL" id="TCD70408.1"/>
    </source>
</evidence>
<feature type="region of interest" description="Disordered" evidence="1">
    <location>
        <begin position="193"/>
        <end position="242"/>
    </location>
</feature>
<evidence type="ECO:0008006" key="4">
    <source>
        <dbReference type="Google" id="ProtNLM"/>
    </source>
</evidence>
<feature type="compositionally biased region" description="Polar residues" evidence="1">
    <location>
        <begin position="211"/>
        <end position="223"/>
    </location>
</feature>
<comment type="caution">
    <text evidence="2">The sequence shown here is derived from an EMBL/GenBank/DDBJ whole genome shotgun (WGS) entry which is preliminary data.</text>
</comment>
<name>A0A4R0S093_9APHY</name>
<evidence type="ECO:0000256" key="1">
    <source>
        <dbReference type="SAM" id="MobiDB-lite"/>
    </source>
</evidence>
<dbReference type="Proteomes" id="UP000292702">
    <property type="component" value="Unassembled WGS sequence"/>
</dbReference>
<feature type="region of interest" description="Disordered" evidence="1">
    <location>
        <begin position="1"/>
        <end position="78"/>
    </location>
</feature>
<dbReference type="OrthoDB" id="3366194at2759"/>
<gene>
    <name evidence="2" type="ORF">EIP91_003489</name>
</gene>
<dbReference type="AlphaFoldDB" id="A0A4R0S093"/>
<sequence>MDPDHTLTVSLPPTLSSLYDHRPRPPHSTYPADASNIVVTAPSSPESSPGRPRNDRSLSLLSSLGAPHPRSSHDHSFLPMNRLEVPDHLRTKSHFELLLEAADLPEPGPAHFAARQKLWRVPRIHASTAKPQHPVFEKFLKRRGGRVDSDETWRAGLDKVWKGIMSGAKLKQNMPLNYLIQILQAGWMQDGTWPRGSTVQPSDDELEAQADDNNFASPATPSLTPSIQTPTSGTTGTEEGKM</sequence>
<keyword evidence="3" id="KW-1185">Reference proteome</keyword>